<name>A0AAW0FDH4_9APHY</name>
<dbReference type="Pfam" id="PF18759">
    <property type="entry name" value="Plavaka"/>
    <property type="match status" value="1"/>
</dbReference>
<reference evidence="1 2" key="1">
    <citation type="submission" date="2022-09" db="EMBL/GenBank/DDBJ databases">
        <authorList>
            <person name="Palmer J.M."/>
        </authorList>
    </citation>
    <scope>NUCLEOTIDE SEQUENCE [LARGE SCALE GENOMIC DNA]</scope>
    <source>
        <strain evidence="1 2">DSM 7382</strain>
    </source>
</reference>
<dbReference type="Proteomes" id="UP001385951">
    <property type="component" value="Unassembled WGS sequence"/>
</dbReference>
<protein>
    <submittedName>
        <fullName evidence="1">Uncharacterized protein</fullName>
    </submittedName>
</protein>
<keyword evidence="2" id="KW-1185">Reference proteome</keyword>
<gene>
    <name evidence="1" type="ORF">QCA50_020010</name>
</gene>
<evidence type="ECO:0000313" key="1">
    <source>
        <dbReference type="EMBL" id="KAK7677045.1"/>
    </source>
</evidence>
<dbReference type="InterPro" id="IPR041078">
    <property type="entry name" value="Plavaka"/>
</dbReference>
<proteinExistence type="predicted"/>
<dbReference type="EMBL" id="JASBNA010000097">
    <property type="protein sequence ID" value="KAK7677045.1"/>
    <property type="molecule type" value="Genomic_DNA"/>
</dbReference>
<evidence type="ECO:0000313" key="2">
    <source>
        <dbReference type="Proteomes" id="UP001385951"/>
    </source>
</evidence>
<comment type="caution">
    <text evidence="1">The sequence shown here is derived from an EMBL/GenBank/DDBJ whole genome shotgun (WGS) entry which is preliminary data.</text>
</comment>
<sequence>MRYNINKNSPILISPEVELDIQPTTFNLEEGSIRIEFHPHSAKSTKFYTFEEYSQTFDDNSPPPPISEGNVIHPFRTCGDFEFADLALGASLNNSQIDAFLKLLHDVKLGLCDITLKDHADLSNTYTWEQAANLKTYWIKKDISPKYTNTDVRTYEVWHRPIWEWTLDLLSDPILKPQFVWDAQRLYKYNQDHWTRFYDEPWTGDRWWEIQTALPPNGKPLCYIVYMDKSQLSSFGTAKAYPVIVRLANIGVKTRNGRGIGGGCFVGWFPIVAEDAQGEGKSCFTNFKRVVWHQSFLQVFEIIIKYSKLGYPWEIIQAILSYLFPMILIQSCNFEEQGMVSATRGTNSNFPCPICLIPADQLFNLLQDYPIRTALISEALVKQARILSREDGEELLKSYGLQDIDNGFWSLNHSDPHAALSFDRLHAHESGLFKDHILIEVKICLDEIGNRTIAKVNNQLKALPLWHGLNHFDSALSIAFSDGRK</sequence>
<accession>A0AAW0FDH4</accession>
<organism evidence="1 2">
    <name type="scientific">Cerrena zonata</name>
    <dbReference type="NCBI Taxonomy" id="2478898"/>
    <lineage>
        <taxon>Eukaryota</taxon>
        <taxon>Fungi</taxon>
        <taxon>Dikarya</taxon>
        <taxon>Basidiomycota</taxon>
        <taxon>Agaricomycotina</taxon>
        <taxon>Agaricomycetes</taxon>
        <taxon>Polyporales</taxon>
        <taxon>Cerrenaceae</taxon>
        <taxon>Cerrena</taxon>
    </lineage>
</organism>
<dbReference type="AlphaFoldDB" id="A0AAW0FDH4"/>